<dbReference type="RefSeq" id="WP_120551516.1">
    <property type="nucleotide sequence ID" value="NZ_RAWM01000184.1"/>
</dbReference>
<keyword evidence="2" id="KW-1185">Reference proteome</keyword>
<protein>
    <submittedName>
        <fullName evidence="1">Uncharacterized protein</fullName>
    </submittedName>
</protein>
<dbReference type="AlphaFoldDB" id="A0A3A8Q640"/>
<dbReference type="EMBL" id="RAWM01000184">
    <property type="protein sequence ID" value="RKH58734.1"/>
    <property type="molecule type" value="Genomic_DNA"/>
</dbReference>
<organism evidence="1 2">
    <name type="scientific">Corallococcus interemptor</name>
    <dbReference type="NCBI Taxonomy" id="2316720"/>
    <lineage>
        <taxon>Bacteria</taxon>
        <taxon>Pseudomonadati</taxon>
        <taxon>Myxococcota</taxon>
        <taxon>Myxococcia</taxon>
        <taxon>Myxococcales</taxon>
        <taxon>Cystobacterineae</taxon>
        <taxon>Myxococcaceae</taxon>
        <taxon>Corallococcus</taxon>
    </lineage>
</organism>
<dbReference type="OrthoDB" id="9937656at2"/>
<gene>
    <name evidence="1" type="ORF">D7X96_36495</name>
</gene>
<accession>A0A3A8Q640</accession>
<evidence type="ECO:0000313" key="1">
    <source>
        <dbReference type="EMBL" id="RKH58734.1"/>
    </source>
</evidence>
<sequence>MPRLVLIGAEQFPHLSDVLHHEARRADAPLTDISVEAWGTSATPWVEVKDGRLRAGLLGAAPSSGAGDDALGPEDVLWCLFEKPFPPTQSPYLDTEHEALRDGFHTCCPARSINRRGLLAPLWTMAVWRLLALRLPVRQEDSVLRAPHFHLGPCPEDGRRWKPWPREAEFSRAEVWWTVPAPGALHLAVVMGSRVTLWPLEAPDGGGVRPPPGLEADLLQLAAACGADVLEVLLVPSTDSGGDAGWTVLQLSALPEELETLLAREHPEARAQVEHFVRSLLQGQEVAR</sequence>
<evidence type="ECO:0000313" key="2">
    <source>
        <dbReference type="Proteomes" id="UP000282656"/>
    </source>
</evidence>
<reference evidence="2" key="1">
    <citation type="submission" date="2018-09" db="EMBL/GenBank/DDBJ databases">
        <authorList>
            <person name="Livingstone P.G."/>
            <person name="Whitworth D.E."/>
        </authorList>
    </citation>
    <scope>NUCLEOTIDE SEQUENCE [LARGE SCALE GENOMIC DNA]</scope>
    <source>
        <strain evidence="2">AB047A</strain>
    </source>
</reference>
<comment type="caution">
    <text evidence="1">The sequence shown here is derived from an EMBL/GenBank/DDBJ whole genome shotgun (WGS) entry which is preliminary data.</text>
</comment>
<name>A0A3A8Q640_9BACT</name>
<proteinExistence type="predicted"/>
<dbReference type="Proteomes" id="UP000282656">
    <property type="component" value="Unassembled WGS sequence"/>
</dbReference>